<keyword evidence="3" id="KW-0479">Metal-binding</keyword>
<evidence type="ECO:0000256" key="3">
    <source>
        <dbReference type="ARBA" id="ARBA00022723"/>
    </source>
</evidence>
<dbReference type="InterPro" id="IPR036236">
    <property type="entry name" value="Znf_C2H2_sf"/>
</dbReference>
<evidence type="ECO:0000256" key="10">
    <source>
        <dbReference type="PROSITE-ProRule" id="PRU00027"/>
    </source>
</evidence>
<keyword evidence="5" id="KW-0862">Zinc</keyword>
<proteinExistence type="predicted"/>
<keyword evidence="14" id="KW-1185">Reference proteome</keyword>
<dbReference type="PANTHER" id="PTHR46481:SF10">
    <property type="entry name" value="ZINC FINGER BED DOMAIN-CONTAINING PROTEIN 39"/>
    <property type="match status" value="1"/>
</dbReference>
<keyword evidence="7" id="KW-0238">DNA-binding</keyword>
<feature type="domain" description="BED-type" evidence="12">
    <location>
        <begin position="76"/>
        <end position="134"/>
    </location>
</feature>
<evidence type="ECO:0000256" key="9">
    <source>
        <dbReference type="ARBA" id="ARBA00023242"/>
    </source>
</evidence>
<evidence type="ECO:0000259" key="12">
    <source>
        <dbReference type="PROSITE" id="PS50808"/>
    </source>
</evidence>
<evidence type="ECO:0000256" key="5">
    <source>
        <dbReference type="ARBA" id="ARBA00022833"/>
    </source>
</evidence>
<evidence type="ECO:0000256" key="7">
    <source>
        <dbReference type="ARBA" id="ARBA00023125"/>
    </source>
</evidence>
<dbReference type="GO" id="GO:0009791">
    <property type="term" value="P:post-embryonic development"/>
    <property type="evidence" value="ECO:0007669"/>
    <property type="project" value="UniProtKB-ARBA"/>
</dbReference>
<evidence type="ECO:0000313" key="14">
    <source>
        <dbReference type="Proteomes" id="UP000235145"/>
    </source>
</evidence>
<dbReference type="Proteomes" id="UP000235145">
    <property type="component" value="Unassembled WGS sequence"/>
</dbReference>
<feature type="compositionally biased region" description="Polar residues" evidence="11">
    <location>
        <begin position="27"/>
        <end position="54"/>
    </location>
</feature>
<evidence type="ECO:0000256" key="2">
    <source>
        <dbReference type="ARBA" id="ARBA00011738"/>
    </source>
</evidence>
<dbReference type="InterPro" id="IPR012337">
    <property type="entry name" value="RNaseH-like_sf"/>
</dbReference>
<comment type="caution">
    <text evidence="13">The sequence shown here is derived from an EMBL/GenBank/DDBJ whole genome shotgun (WGS) entry which is preliminary data.</text>
</comment>
<dbReference type="InterPro" id="IPR003656">
    <property type="entry name" value="Znf_BED"/>
</dbReference>
<reference evidence="13 14" key="1">
    <citation type="journal article" date="2017" name="Nat. Commun.">
        <title>Genome assembly with in vitro proximity ligation data and whole-genome triplication in lettuce.</title>
        <authorList>
            <person name="Reyes-Chin-Wo S."/>
            <person name="Wang Z."/>
            <person name="Yang X."/>
            <person name="Kozik A."/>
            <person name="Arikit S."/>
            <person name="Song C."/>
            <person name="Xia L."/>
            <person name="Froenicke L."/>
            <person name="Lavelle D.O."/>
            <person name="Truco M.J."/>
            <person name="Xia R."/>
            <person name="Zhu S."/>
            <person name="Xu C."/>
            <person name="Xu H."/>
            <person name="Xu X."/>
            <person name="Cox K."/>
            <person name="Korf I."/>
            <person name="Meyers B.C."/>
            <person name="Michelmore R.W."/>
        </authorList>
    </citation>
    <scope>NUCLEOTIDE SEQUENCE [LARGE SCALE GENOMIC DNA]</scope>
    <source>
        <strain evidence="14">cv. Salinas</strain>
        <tissue evidence="13">Seedlings</tissue>
    </source>
</reference>
<dbReference type="Pfam" id="PF05699">
    <property type="entry name" value="Dimer_Tnp_hAT"/>
    <property type="match status" value="1"/>
</dbReference>
<evidence type="ECO:0000256" key="1">
    <source>
        <dbReference type="ARBA" id="ARBA00004123"/>
    </source>
</evidence>
<dbReference type="GO" id="GO:0005634">
    <property type="term" value="C:nucleus"/>
    <property type="evidence" value="ECO:0007669"/>
    <property type="project" value="UniProtKB-SubCell"/>
</dbReference>
<keyword evidence="4 10" id="KW-0863">Zinc-finger</keyword>
<dbReference type="GO" id="GO:0003677">
    <property type="term" value="F:DNA binding"/>
    <property type="evidence" value="ECO:0007669"/>
    <property type="project" value="UniProtKB-KW"/>
</dbReference>
<keyword evidence="6" id="KW-0805">Transcription regulation</keyword>
<gene>
    <name evidence="13" type="ORF">LSAT_V11C200083360</name>
</gene>
<evidence type="ECO:0000256" key="11">
    <source>
        <dbReference type="SAM" id="MobiDB-lite"/>
    </source>
</evidence>
<dbReference type="SUPFAM" id="SSF53098">
    <property type="entry name" value="Ribonuclease H-like"/>
    <property type="match status" value="1"/>
</dbReference>
<dbReference type="GO" id="GO:0046983">
    <property type="term" value="F:protein dimerization activity"/>
    <property type="evidence" value="ECO:0007669"/>
    <property type="project" value="InterPro"/>
</dbReference>
<dbReference type="SUPFAM" id="SSF57667">
    <property type="entry name" value="beta-beta-alpha zinc fingers"/>
    <property type="match status" value="1"/>
</dbReference>
<comment type="subcellular location">
    <subcellularLocation>
        <location evidence="1">Nucleus</location>
    </subcellularLocation>
</comment>
<evidence type="ECO:0000256" key="4">
    <source>
        <dbReference type="ARBA" id="ARBA00022771"/>
    </source>
</evidence>
<dbReference type="AlphaFoldDB" id="A0A9R1WG20"/>
<evidence type="ECO:0000313" key="13">
    <source>
        <dbReference type="EMBL" id="KAJ0221573.1"/>
    </source>
</evidence>
<dbReference type="GO" id="GO:0008270">
    <property type="term" value="F:zinc ion binding"/>
    <property type="evidence" value="ECO:0007669"/>
    <property type="project" value="UniProtKB-KW"/>
</dbReference>
<name>A0A9R1WG20_LACSA</name>
<dbReference type="Pfam" id="PF14372">
    <property type="entry name" value="hAT-like_RNase-H"/>
    <property type="match status" value="1"/>
</dbReference>
<dbReference type="PROSITE" id="PS50808">
    <property type="entry name" value="ZF_BED"/>
    <property type="match status" value="1"/>
</dbReference>
<accession>A0A9R1WG20</accession>
<dbReference type="InterPro" id="IPR025525">
    <property type="entry name" value="hAT-like_transposase_RNase-H"/>
</dbReference>
<dbReference type="InterPro" id="IPR052035">
    <property type="entry name" value="ZnF_BED_domain_contain"/>
</dbReference>
<keyword evidence="8" id="KW-0804">Transcription</keyword>
<dbReference type="InterPro" id="IPR008906">
    <property type="entry name" value="HATC_C_dom"/>
</dbReference>
<keyword evidence="9" id="KW-0539">Nucleus</keyword>
<sequence length="721" mass="82536">MDDGGSTTNLLSPNKGMGVVTGVGIDNPSSQSVHGMDHTTTPNEETTSQIPNENESVREKNNETDEDEVQLTRKRKKTSKVWDDFVVVTLRDGKKKAECKHCKSRLAITGSGPTSSYKRHLNSCIPHKQSLKNQQILNFQPSGCDVDFVPPLIGPDTKYDENKMKEAIANWILSTEQPFATVEDVMFVKMMKTTTPLFEKLSRVTITSDCFKVYEHEKKRLKALTKAASKISLTTDCWKSSHQKIEYMVITAHFVDHNWRLQKRVLSFVHVPPPRTAVDIADGIYKCLQEWEIKDKIFTISVDNAAYNDKALRRLKETFSRVRKLSCGGRLFHIRCCAHILNLLVTDGLAIIDHIIGDVREGIKYINNSEGRRLNFSKVAHQMQIRDRKLMLDVPTRWNSTYDMLCMALKFKDAFPRYAEYEPHFHHLPTDEDWENVQSVCEILKVFKVCTNIISGSDYPTANLYLIEVFRVKQTLDKGSLSTNDFIRDMVKKMKEKFDKYWGECHLVMAIASVLDPRFKMKLVEFCFPTLYQNSDENIKEVKNALYEMYSEYLEMHDTLVRESATHGSEHERNVLGLNEGTSLGSGWEAFGEFIKTADLERPEKSELDMYLEEGVYREKGQTGMESFNALEWWNVHKLKYRVLSLMARDVLAIPISTVASEATFSAGGRVIDPYRASLGSDTVQMLICGGDWIRQVHGVKKKLKKEEFPIEVLLPEVNTK</sequence>
<dbReference type="PANTHER" id="PTHR46481">
    <property type="entry name" value="ZINC FINGER BED DOMAIN-CONTAINING PROTEIN 4"/>
    <property type="match status" value="1"/>
</dbReference>
<dbReference type="EMBL" id="NBSK02000002">
    <property type="protein sequence ID" value="KAJ0221573.1"/>
    <property type="molecule type" value="Genomic_DNA"/>
</dbReference>
<comment type="subunit">
    <text evidence="2">Homodimer.</text>
</comment>
<protein>
    <recommendedName>
        <fullName evidence="12">BED-type domain-containing protein</fullName>
    </recommendedName>
</protein>
<feature type="region of interest" description="Disordered" evidence="11">
    <location>
        <begin position="24"/>
        <end position="72"/>
    </location>
</feature>
<evidence type="ECO:0000256" key="8">
    <source>
        <dbReference type="ARBA" id="ARBA00023163"/>
    </source>
</evidence>
<evidence type="ECO:0000256" key="6">
    <source>
        <dbReference type="ARBA" id="ARBA00023015"/>
    </source>
</evidence>
<organism evidence="13 14">
    <name type="scientific">Lactuca sativa</name>
    <name type="common">Garden lettuce</name>
    <dbReference type="NCBI Taxonomy" id="4236"/>
    <lineage>
        <taxon>Eukaryota</taxon>
        <taxon>Viridiplantae</taxon>
        <taxon>Streptophyta</taxon>
        <taxon>Embryophyta</taxon>
        <taxon>Tracheophyta</taxon>
        <taxon>Spermatophyta</taxon>
        <taxon>Magnoliopsida</taxon>
        <taxon>eudicotyledons</taxon>
        <taxon>Gunneridae</taxon>
        <taxon>Pentapetalae</taxon>
        <taxon>asterids</taxon>
        <taxon>campanulids</taxon>
        <taxon>Asterales</taxon>
        <taxon>Asteraceae</taxon>
        <taxon>Cichorioideae</taxon>
        <taxon>Cichorieae</taxon>
        <taxon>Lactucinae</taxon>
        <taxon>Lactuca</taxon>
    </lineage>
</organism>
<dbReference type="SMART" id="SM00614">
    <property type="entry name" value="ZnF_BED"/>
    <property type="match status" value="1"/>
</dbReference>